<feature type="region of interest" description="Disordered" evidence="1">
    <location>
        <begin position="118"/>
        <end position="152"/>
    </location>
</feature>
<dbReference type="EMBL" id="JBHFQA010000009">
    <property type="protein sequence ID" value="KAL2093157.1"/>
    <property type="molecule type" value="Genomic_DNA"/>
</dbReference>
<feature type="compositionally biased region" description="Low complexity" evidence="1">
    <location>
        <begin position="220"/>
        <end position="241"/>
    </location>
</feature>
<feature type="region of interest" description="Disordered" evidence="1">
    <location>
        <begin position="206"/>
        <end position="257"/>
    </location>
</feature>
<evidence type="ECO:0000256" key="1">
    <source>
        <dbReference type="SAM" id="MobiDB-lite"/>
    </source>
</evidence>
<sequence>MPKPNRESNSAARLYPRERAPPVTLDWIDGKNVKLLRVANGRETFRFKKLSQALSTIENIHKACWLREEKRLKQNLHRLVSVSPPCSSRTLFKRSSDVGSKVSMSRASGVELPLCVSGQGGGGGGGEEALSTPAGSQQSTALPSPQAGVKGETHPTLLQHDMQHCTAKQDTARTHAMWVSQAAQEGPPSITPSSTPFFWAPPPPYGSRIGTGGGGGGCRSGSSTSVKSSAISSSLASDAGIGSRGSGGAVGPEEESLMPSPSLLALLPAHLSPELHGLQEAVLGFPLLQKRVRELMVQARAMEQQRQERRSVALQPLEALRCRYLRLSESNISTLVDLCKESGIEVDIHPHMKDSDIDITTLFKDSPSAAPSTELL</sequence>
<gene>
    <name evidence="2" type="ORF">ACEWY4_010469</name>
</gene>
<name>A0ABD1K1Z5_9TELE</name>
<proteinExistence type="predicted"/>
<evidence type="ECO:0000313" key="2">
    <source>
        <dbReference type="EMBL" id="KAL2093157.1"/>
    </source>
</evidence>
<feature type="compositionally biased region" description="Gly residues" evidence="1">
    <location>
        <begin position="209"/>
        <end position="219"/>
    </location>
</feature>
<dbReference type="Proteomes" id="UP001591681">
    <property type="component" value="Unassembled WGS sequence"/>
</dbReference>
<feature type="compositionally biased region" description="Gly residues" evidence="1">
    <location>
        <begin position="118"/>
        <end position="127"/>
    </location>
</feature>
<protein>
    <submittedName>
        <fullName evidence="2">Uncharacterized protein</fullName>
    </submittedName>
</protein>
<evidence type="ECO:0000313" key="3">
    <source>
        <dbReference type="Proteomes" id="UP001591681"/>
    </source>
</evidence>
<accession>A0ABD1K1Z5</accession>
<dbReference type="AlphaFoldDB" id="A0ABD1K1Z5"/>
<organism evidence="2 3">
    <name type="scientific">Coilia grayii</name>
    <name type="common">Gray's grenadier anchovy</name>
    <dbReference type="NCBI Taxonomy" id="363190"/>
    <lineage>
        <taxon>Eukaryota</taxon>
        <taxon>Metazoa</taxon>
        <taxon>Chordata</taxon>
        <taxon>Craniata</taxon>
        <taxon>Vertebrata</taxon>
        <taxon>Euteleostomi</taxon>
        <taxon>Actinopterygii</taxon>
        <taxon>Neopterygii</taxon>
        <taxon>Teleostei</taxon>
        <taxon>Clupei</taxon>
        <taxon>Clupeiformes</taxon>
        <taxon>Clupeoidei</taxon>
        <taxon>Engraulidae</taxon>
        <taxon>Coilinae</taxon>
        <taxon>Coilia</taxon>
    </lineage>
</organism>
<dbReference type="PANTHER" id="PTHR35679">
    <property type="entry name" value="RIKEN CDNA 4933402J07 GENE"/>
    <property type="match status" value="1"/>
</dbReference>
<dbReference type="InterPro" id="IPR029171">
    <property type="entry name" value="DUF4638"/>
</dbReference>
<dbReference type="PANTHER" id="PTHR35679:SF1">
    <property type="entry name" value="RIKEN CDNA 4933402J07 GENE"/>
    <property type="match status" value="1"/>
</dbReference>
<comment type="caution">
    <text evidence="2">The sequence shown here is derived from an EMBL/GenBank/DDBJ whole genome shotgun (WGS) entry which is preliminary data.</text>
</comment>
<reference evidence="2 3" key="1">
    <citation type="submission" date="2024-09" db="EMBL/GenBank/DDBJ databases">
        <title>A chromosome-level genome assembly of Gray's grenadier anchovy, Coilia grayii.</title>
        <authorList>
            <person name="Fu Z."/>
        </authorList>
    </citation>
    <scope>NUCLEOTIDE SEQUENCE [LARGE SCALE GENOMIC DNA]</scope>
    <source>
        <strain evidence="2">G4</strain>
        <tissue evidence="2">Muscle</tissue>
    </source>
</reference>
<keyword evidence="3" id="KW-1185">Reference proteome</keyword>
<feature type="compositionally biased region" description="Polar residues" evidence="1">
    <location>
        <begin position="133"/>
        <end position="143"/>
    </location>
</feature>
<dbReference type="Pfam" id="PF15472">
    <property type="entry name" value="DUF4638"/>
    <property type="match status" value="1"/>
</dbReference>